<reference evidence="1" key="1">
    <citation type="submission" date="2021-01" db="EMBL/GenBank/DDBJ databases">
        <authorList>
            <person name="Sun Q."/>
        </authorList>
    </citation>
    <scope>NUCLEOTIDE SEQUENCE</scope>
    <source>
        <strain evidence="1">YIM B02566</strain>
    </source>
</reference>
<gene>
    <name evidence="1" type="ORF">JHL16_03980</name>
</gene>
<organism evidence="1 2">
    <name type="scientific">Taklimakanibacter albus</name>
    <dbReference type="NCBI Taxonomy" id="2800327"/>
    <lineage>
        <taxon>Bacteria</taxon>
        <taxon>Pseudomonadati</taxon>
        <taxon>Pseudomonadota</taxon>
        <taxon>Alphaproteobacteria</taxon>
        <taxon>Hyphomicrobiales</taxon>
        <taxon>Aestuariivirgaceae</taxon>
        <taxon>Taklimakanibacter</taxon>
    </lineage>
</organism>
<evidence type="ECO:0000313" key="2">
    <source>
        <dbReference type="Proteomes" id="UP000616151"/>
    </source>
</evidence>
<evidence type="ECO:0000313" key="1">
    <source>
        <dbReference type="EMBL" id="MBK1865498.1"/>
    </source>
</evidence>
<dbReference type="Proteomes" id="UP000616151">
    <property type="component" value="Unassembled WGS sequence"/>
</dbReference>
<dbReference type="EMBL" id="JAENHL010000004">
    <property type="protein sequence ID" value="MBK1865498.1"/>
    <property type="molecule type" value="Genomic_DNA"/>
</dbReference>
<accession>A0ACC5QYN2</accession>
<comment type="caution">
    <text evidence="1">The sequence shown here is derived from an EMBL/GenBank/DDBJ whole genome shotgun (WGS) entry which is preliminary data.</text>
</comment>
<protein>
    <submittedName>
        <fullName evidence="1">Acyl-CoA/acyl-ACP dehydrogenase</fullName>
    </submittedName>
</protein>
<name>A0ACC5QYN2_9HYPH</name>
<sequence>MDQPQNLRSMKQENIVEIADRLGQRFAATSLEDEDHFVADNIKALKEAGLVEAGVPVELGGGGATIDELAEMLRVLARHCGSTALAFSMHTHQVAIPAWRFTHQKVAAVEPLLKRIANERIILLSSGGSDWIAGSGKAEKVDGGYRITARKVFTSAAPIGDLLMTGAVDEATNEVLHFGLPMNSPHVKVLDTWHTLGMRGTGSHDVMIDGHVVPDAAIALRRKAGQWHPLFQIIATIAFPLVYSVYLGVAESARDIAVGLAKKRKPDSHVLKLVGEMDTALRAAQLARRSMLEAVARNAPSAESINEVMMGRQLVGQNAIRAVELAMEASGGAGFYRAQGLERRFRDIQGARYHPLQSGPQAEYAGAMALGLPIDTIF</sequence>
<proteinExistence type="predicted"/>
<keyword evidence="2" id="KW-1185">Reference proteome</keyword>